<dbReference type="InterPro" id="IPR008972">
    <property type="entry name" value="Cupredoxin"/>
</dbReference>
<dbReference type="PANTHER" id="PTHR11709:SF394">
    <property type="entry name" value="FI03373P-RELATED"/>
    <property type="match status" value="1"/>
</dbReference>
<proteinExistence type="predicted"/>
<protein>
    <submittedName>
        <fullName evidence="5">Putative multicopper oxidase</fullName>
    </submittedName>
</protein>
<comment type="caution">
    <text evidence="5">The sequence shown here is derived from an EMBL/GenBank/DDBJ whole genome shotgun (WGS) entry which is preliminary data.</text>
</comment>
<name>A0A286TU68_9BACT</name>
<evidence type="ECO:0000313" key="5">
    <source>
        <dbReference type="EMBL" id="GAX59450.1"/>
    </source>
</evidence>
<keyword evidence="2" id="KW-0560">Oxidoreductase</keyword>
<dbReference type="PANTHER" id="PTHR11709">
    <property type="entry name" value="MULTI-COPPER OXIDASE"/>
    <property type="match status" value="1"/>
</dbReference>
<dbReference type="GO" id="GO:0016491">
    <property type="term" value="F:oxidoreductase activity"/>
    <property type="evidence" value="ECO:0007669"/>
    <property type="project" value="UniProtKB-KW"/>
</dbReference>
<sequence length="409" mass="46483">MFCSFSNFIKGVSRVSGMCLVLPFLLAAIICFSMVASAAEKLIVGDEKVAADFHKLHEKGEIEREYHIYVTDGYIEMADGEYIYQWGFTHAPNWENVGEIKTVEERDAKLLPIKVPGDEMRFHSGRNYIVVLHNAGWYEAEEHSGISHVAHTIHWHGLDLIPAVDGIPNIPYPSVFPHETFRYFLSIPDDIEGSYMGHCHVDSTNHIMAGLFFPVVIEKEKNEIYGYKYDREYTLFFSEVDSEYMEMLRDKGTINDCLSWKSNYFTLNGRIFTDKLDNPLSTINDPKTRLVAYDGETVLVRLMAIGYDHIFAWHPHGYHGLIIGTDGRRHPAPYQKDTILIGSGERYDILYNIPNFSSQSTCLSCNRGPGITIAHDHNLRGMVSGGIYPHGGLTIFDVRPKTEKMLSNN</sequence>
<evidence type="ECO:0000259" key="4">
    <source>
        <dbReference type="Pfam" id="PF07732"/>
    </source>
</evidence>
<dbReference type="Proteomes" id="UP000218542">
    <property type="component" value="Unassembled WGS sequence"/>
</dbReference>
<dbReference type="RefSeq" id="WP_096892574.1">
    <property type="nucleotide sequence ID" value="NZ_BAOS01000003.1"/>
</dbReference>
<keyword evidence="6" id="KW-1185">Reference proteome</keyword>
<dbReference type="Gene3D" id="2.60.40.420">
    <property type="entry name" value="Cupredoxins - blue copper proteins"/>
    <property type="match status" value="1"/>
</dbReference>
<evidence type="ECO:0000256" key="1">
    <source>
        <dbReference type="ARBA" id="ARBA00022723"/>
    </source>
</evidence>
<dbReference type="AlphaFoldDB" id="A0A286TU68"/>
<reference evidence="6" key="1">
    <citation type="journal article" date="2017" name="Environ. Microbiol. Rep.">
        <title>Genetic Diversity of Marine Anaerobic Ammonium-Oxidizing Bacteria as Revealed by Genomic and Proteomic Analyses of 'Candidatus Scalindua japonica'.</title>
        <authorList>
            <person name="Oshiki M."/>
            <person name="Mizuto K."/>
            <person name="Kimura Z."/>
            <person name="Kindaichi T."/>
            <person name="Satoh H."/>
            <person name="Okabe S."/>
        </authorList>
    </citation>
    <scope>NUCLEOTIDE SEQUENCE [LARGE SCALE GENOMIC DNA]</scope>
    <source>
        <strain evidence="6">husup-a2</strain>
    </source>
</reference>
<dbReference type="InterPro" id="IPR011707">
    <property type="entry name" value="Cu-oxidase-like_N"/>
</dbReference>
<keyword evidence="1" id="KW-0479">Metal-binding</keyword>
<keyword evidence="3" id="KW-0186">Copper</keyword>
<feature type="domain" description="Plastocyanin-like" evidence="4">
    <location>
        <begin position="114"/>
        <end position="221"/>
    </location>
</feature>
<gene>
    <name evidence="5" type="ORF">SCALIN_C03_0107</name>
</gene>
<dbReference type="GO" id="GO:0005507">
    <property type="term" value="F:copper ion binding"/>
    <property type="evidence" value="ECO:0007669"/>
    <property type="project" value="InterPro"/>
</dbReference>
<dbReference type="EMBL" id="BAOS01000003">
    <property type="protein sequence ID" value="GAX59450.1"/>
    <property type="molecule type" value="Genomic_DNA"/>
</dbReference>
<accession>A0A286TU68</accession>
<dbReference type="SUPFAM" id="SSF49503">
    <property type="entry name" value="Cupredoxins"/>
    <property type="match status" value="2"/>
</dbReference>
<dbReference type="Pfam" id="PF07732">
    <property type="entry name" value="Cu-oxidase_3"/>
    <property type="match status" value="1"/>
</dbReference>
<evidence type="ECO:0000256" key="2">
    <source>
        <dbReference type="ARBA" id="ARBA00023002"/>
    </source>
</evidence>
<evidence type="ECO:0000256" key="3">
    <source>
        <dbReference type="ARBA" id="ARBA00023008"/>
    </source>
</evidence>
<dbReference type="OrthoDB" id="9757546at2"/>
<evidence type="ECO:0000313" key="6">
    <source>
        <dbReference type="Proteomes" id="UP000218542"/>
    </source>
</evidence>
<organism evidence="5 6">
    <name type="scientific">Candidatus Scalindua japonica</name>
    <dbReference type="NCBI Taxonomy" id="1284222"/>
    <lineage>
        <taxon>Bacteria</taxon>
        <taxon>Pseudomonadati</taxon>
        <taxon>Planctomycetota</taxon>
        <taxon>Candidatus Brocadiia</taxon>
        <taxon>Candidatus Brocadiales</taxon>
        <taxon>Candidatus Scalinduaceae</taxon>
        <taxon>Candidatus Scalindua</taxon>
    </lineage>
</organism>
<dbReference type="InterPro" id="IPR045087">
    <property type="entry name" value="Cu-oxidase_fam"/>
</dbReference>